<protein>
    <submittedName>
        <fullName evidence="2">DUF4233 domain-containing protein</fullName>
    </submittedName>
</protein>
<reference evidence="2 3" key="1">
    <citation type="submission" date="2017-11" db="EMBL/GenBank/DDBJ databases">
        <title>Infants hospitalized years apart are colonized by the same room-sourced microbial strains.</title>
        <authorList>
            <person name="Brooks B."/>
            <person name="Olm M.R."/>
            <person name="Firek B.A."/>
            <person name="Baker R."/>
            <person name="Thomas B.C."/>
            <person name="Morowitz M.J."/>
            <person name="Banfield J.F."/>
        </authorList>
    </citation>
    <scope>NUCLEOTIDE SEQUENCE [LARGE SCALE GENOMIC DNA]</scope>
    <source>
        <strain evidence="2">S2_012_000_R3_87</strain>
    </source>
</reference>
<evidence type="ECO:0000313" key="3">
    <source>
        <dbReference type="Proteomes" id="UP000249451"/>
    </source>
</evidence>
<dbReference type="Pfam" id="PF14017">
    <property type="entry name" value="DUF4233"/>
    <property type="match status" value="1"/>
</dbReference>
<dbReference type="Proteomes" id="UP000249451">
    <property type="component" value="Unassembled WGS sequence"/>
</dbReference>
<name>A0A2W5ATX2_9CORY</name>
<comment type="caution">
    <text evidence="2">The sequence shown here is derived from an EMBL/GenBank/DDBJ whole genome shotgun (WGS) entry which is preliminary data.</text>
</comment>
<keyword evidence="1" id="KW-0812">Transmembrane</keyword>
<dbReference type="EMBL" id="QFNY01000332">
    <property type="protein sequence ID" value="PZO98030.1"/>
    <property type="molecule type" value="Genomic_DNA"/>
</dbReference>
<evidence type="ECO:0000256" key="1">
    <source>
        <dbReference type="SAM" id="Phobius"/>
    </source>
</evidence>
<gene>
    <name evidence="2" type="ORF">DI609_11695</name>
</gene>
<dbReference type="InterPro" id="IPR025327">
    <property type="entry name" value="DUF4233"/>
</dbReference>
<sequence>MARKPAEELEMGPLGPGHAPANDPMKGIRGVMAGTLILEGIVMLLGLTVVGRVDSGLGPVWLQFGYVLAVAVLMFAAAFMQKAEAADKINWGLQILALIGVFANLVIGVMALIFIGVWWYIYHLRKVVQERMRRGLLPSQHV</sequence>
<evidence type="ECO:0000313" key="2">
    <source>
        <dbReference type="EMBL" id="PZO98030.1"/>
    </source>
</evidence>
<accession>A0A2W5ATX2</accession>
<feature type="transmembrane region" description="Helical" evidence="1">
    <location>
        <begin position="30"/>
        <end position="49"/>
    </location>
</feature>
<keyword evidence="1" id="KW-1133">Transmembrane helix</keyword>
<dbReference type="AlphaFoldDB" id="A0A2W5ATX2"/>
<feature type="transmembrane region" description="Helical" evidence="1">
    <location>
        <begin position="91"/>
        <end position="121"/>
    </location>
</feature>
<keyword evidence="1" id="KW-0472">Membrane</keyword>
<feature type="transmembrane region" description="Helical" evidence="1">
    <location>
        <begin position="61"/>
        <end position="79"/>
    </location>
</feature>
<proteinExistence type="predicted"/>
<organism evidence="2 3">
    <name type="scientific">Corynebacterium urealyticum</name>
    <dbReference type="NCBI Taxonomy" id="43771"/>
    <lineage>
        <taxon>Bacteria</taxon>
        <taxon>Bacillati</taxon>
        <taxon>Actinomycetota</taxon>
        <taxon>Actinomycetes</taxon>
        <taxon>Mycobacteriales</taxon>
        <taxon>Corynebacteriaceae</taxon>
        <taxon>Corynebacterium</taxon>
    </lineage>
</organism>